<accession>A0AAV9X7V6</accession>
<protein>
    <submittedName>
        <fullName evidence="1">Uncharacterized protein</fullName>
    </submittedName>
</protein>
<reference evidence="1 2" key="1">
    <citation type="submission" date="2019-10" db="EMBL/GenBank/DDBJ databases">
        <authorList>
            <person name="Palmer J.M."/>
        </authorList>
    </citation>
    <scope>NUCLEOTIDE SEQUENCE [LARGE SCALE GENOMIC DNA]</scope>
    <source>
        <strain evidence="1 2">TWF694</strain>
    </source>
</reference>
<evidence type="ECO:0000313" key="2">
    <source>
        <dbReference type="Proteomes" id="UP001365542"/>
    </source>
</evidence>
<sequence>MFRANFRISYDRERWFIFDTLLIVLMQKEPGRLVQPLHSVRAASLNCIQTFKLANDLRSRLVYQGSIRFRWSSERSQDNDKMASANSKIIRSNKPLIAPTKKLDPMEWLCLG</sequence>
<dbReference type="Proteomes" id="UP001365542">
    <property type="component" value="Unassembled WGS sequence"/>
</dbReference>
<organism evidence="1 2">
    <name type="scientific">Orbilia ellipsospora</name>
    <dbReference type="NCBI Taxonomy" id="2528407"/>
    <lineage>
        <taxon>Eukaryota</taxon>
        <taxon>Fungi</taxon>
        <taxon>Dikarya</taxon>
        <taxon>Ascomycota</taxon>
        <taxon>Pezizomycotina</taxon>
        <taxon>Orbiliomycetes</taxon>
        <taxon>Orbiliales</taxon>
        <taxon>Orbiliaceae</taxon>
        <taxon>Orbilia</taxon>
    </lineage>
</organism>
<proteinExistence type="predicted"/>
<comment type="caution">
    <text evidence="1">The sequence shown here is derived from an EMBL/GenBank/DDBJ whole genome shotgun (WGS) entry which is preliminary data.</text>
</comment>
<evidence type="ECO:0000313" key="1">
    <source>
        <dbReference type="EMBL" id="KAK6537814.1"/>
    </source>
</evidence>
<name>A0AAV9X7V6_9PEZI</name>
<dbReference type="EMBL" id="JAVHJO010000008">
    <property type="protein sequence ID" value="KAK6537814.1"/>
    <property type="molecule type" value="Genomic_DNA"/>
</dbReference>
<keyword evidence="2" id="KW-1185">Reference proteome</keyword>
<dbReference type="AlphaFoldDB" id="A0AAV9X7V6"/>
<gene>
    <name evidence="1" type="ORF">TWF694_010717</name>
</gene>